<evidence type="ECO:0000256" key="7">
    <source>
        <dbReference type="ARBA" id="ARBA00019179"/>
    </source>
</evidence>
<comment type="similarity">
    <text evidence="5 14 16">Belongs to the RNase HII family.</text>
</comment>
<dbReference type="PANTHER" id="PTHR10954">
    <property type="entry name" value="RIBONUCLEASE H2 SUBUNIT A"/>
    <property type="match status" value="1"/>
</dbReference>
<evidence type="ECO:0000256" key="12">
    <source>
        <dbReference type="ARBA" id="ARBA00022801"/>
    </source>
</evidence>
<evidence type="ECO:0000256" key="3">
    <source>
        <dbReference type="ARBA" id="ARBA00004065"/>
    </source>
</evidence>
<comment type="catalytic activity">
    <reaction evidence="1 14 15 16">
        <text>Endonucleolytic cleavage to 5'-phosphomonoester.</text>
        <dbReference type="EC" id="3.1.26.4"/>
    </reaction>
</comment>
<evidence type="ECO:0000256" key="5">
    <source>
        <dbReference type="ARBA" id="ARBA00007383"/>
    </source>
</evidence>
<dbReference type="GO" id="GO:0005737">
    <property type="term" value="C:cytoplasm"/>
    <property type="evidence" value="ECO:0007669"/>
    <property type="project" value="UniProtKB-SubCell"/>
</dbReference>
<dbReference type="SUPFAM" id="SSF53098">
    <property type="entry name" value="Ribonuclease H-like"/>
    <property type="match status" value="1"/>
</dbReference>
<dbReference type="GO" id="GO:0030145">
    <property type="term" value="F:manganese ion binding"/>
    <property type="evidence" value="ECO:0007669"/>
    <property type="project" value="UniProtKB-UniRule"/>
</dbReference>
<evidence type="ECO:0000256" key="1">
    <source>
        <dbReference type="ARBA" id="ARBA00000077"/>
    </source>
</evidence>
<comment type="cofactor">
    <cofactor evidence="14 15">
        <name>Mn(2+)</name>
        <dbReference type="ChEBI" id="CHEBI:29035"/>
    </cofactor>
    <cofactor evidence="14 15">
        <name>Mg(2+)</name>
        <dbReference type="ChEBI" id="CHEBI:18420"/>
    </cofactor>
    <text evidence="14 15">Manganese or magnesium. Binds 1 divalent metal ion per monomer in the absence of substrate. May bind a second metal ion after substrate binding.</text>
</comment>
<dbReference type="GO" id="GO:0032299">
    <property type="term" value="C:ribonuclease H2 complex"/>
    <property type="evidence" value="ECO:0007669"/>
    <property type="project" value="TreeGrafter"/>
</dbReference>
<evidence type="ECO:0000256" key="8">
    <source>
        <dbReference type="ARBA" id="ARBA00022490"/>
    </source>
</evidence>
<dbReference type="Proteomes" id="UP000296153">
    <property type="component" value="Unassembled WGS sequence"/>
</dbReference>
<dbReference type="EC" id="3.1.26.4" evidence="6 14"/>
<evidence type="ECO:0000256" key="6">
    <source>
        <dbReference type="ARBA" id="ARBA00012180"/>
    </source>
</evidence>
<dbReference type="InterPro" id="IPR001352">
    <property type="entry name" value="RNase_HII/HIII"/>
</dbReference>
<keyword evidence="10 14" id="KW-0479">Metal-binding</keyword>
<feature type="binding site" evidence="14 15">
    <location>
        <position position="15"/>
    </location>
    <ligand>
        <name>a divalent metal cation</name>
        <dbReference type="ChEBI" id="CHEBI:60240"/>
    </ligand>
</feature>
<dbReference type="NCBIfam" id="NF000596">
    <property type="entry name" value="PRK00015.1-4"/>
    <property type="match status" value="1"/>
</dbReference>
<keyword evidence="12 14" id="KW-0378">Hydrolase</keyword>
<protein>
    <recommendedName>
        <fullName evidence="7 14">Ribonuclease HII</fullName>
        <shortName evidence="14">RNase HII</shortName>
        <ecNumber evidence="6 14">3.1.26.4</ecNumber>
    </recommendedName>
</protein>
<evidence type="ECO:0000256" key="16">
    <source>
        <dbReference type="RuleBase" id="RU003515"/>
    </source>
</evidence>
<dbReference type="InterPro" id="IPR024567">
    <property type="entry name" value="RNase_HII/HIII_dom"/>
</dbReference>
<keyword evidence="13 14" id="KW-0464">Manganese</keyword>
<evidence type="ECO:0000256" key="14">
    <source>
        <dbReference type="HAMAP-Rule" id="MF_00052"/>
    </source>
</evidence>
<dbReference type="Pfam" id="PF01351">
    <property type="entry name" value="RNase_HII"/>
    <property type="match status" value="1"/>
</dbReference>
<reference evidence="18 19" key="1">
    <citation type="journal article" date="2018" name="Genome Biol. Evol.">
        <title>Cladogenesis and Genomic Streamlining in Extracellular Endosymbionts of Tropical Stink Bugs.</title>
        <authorList>
            <person name="Otero-Bravo A."/>
            <person name="Goffredi S."/>
            <person name="Sabree Z.L."/>
        </authorList>
    </citation>
    <scope>NUCLEOTIDE SEQUENCE [LARGE SCALE GENOMIC DNA]</scope>
    <source>
        <strain evidence="18 19">SoEE</strain>
    </source>
</reference>
<dbReference type="GO" id="GO:0043137">
    <property type="term" value="P:DNA replication, removal of RNA primer"/>
    <property type="evidence" value="ECO:0007669"/>
    <property type="project" value="TreeGrafter"/>
</dbReference>
<sequence length="201" mass="22239">MFVDTCPNKLIAGIDEVGRGALVGRVITAAVVFIPGQPIIGLSDSKKISANKRKTLYNKIIKQSLSWSIGYAEVKEIDKINIFQATMLAMTRAVDNLSIMPHCVLVDGNHCPNISIPTKAIIKGDYKVSEISAASIVAKVTRDLEMIHLDSLYPQYGFAQHKGYPTALHIINIKKYGITPYHRRSFKPVYDAIVLQNKISN</sequence>
<comment type="subcellular location">
    <subcellularLocation>
        <location evidence="4 14">Cytoplasm</location>
    </subcellularLocation>
</comment>
<accession>A0A2P5T084</accession>
<organism evidence="18 19">
    <name type="scientific">Candidatus Pantoea edessiphila</name>
    <dbReference type="NCBI Taxonomy" id="2044610"/>
    <lineage>
        <taxon>Bacteria</taxon>
        <taxon>Pseudomonadati</taxon>
        <taxon>Pseudomonadota</taxon>
        <taxon>Gammaproteobacteria</taxon>
        <taxon>Enterobacterales</taxon>
        <taxon>Erwiniaceae</taxon>
        <taxon>Pantoea</taxon>
    </lineage>
</organism>
<dbReference type="NCBIfam" id="NF000595">
    <property type="entry name" value="PRK00015.1-3"/>
    <property type="match status" value="1"/>
</dbReference>
<evidence type="ECO:0000256" key="2">
    <source>
        <dbReference type="ARBA" id="ARBA00001946"/>
    </source>
</evidence>
<dbReference type="PANTHER" id="PTHR10954:SF18">
    <property type="entry name" value="RIBONUCLEASE HII"/>
    <property type="match status" value="1"/>
</dbReference>
<dbReference type="FunFam" id="3.30.420.10:FF:000006">
    <property type="entry name" value="Ribonuclease HII"/>
    <property type="match status" value="1"/>
</dbReference>
<evidence type="ECO:0000313" key="18">
    <source>
        <dbReference type="EMBL" id="PPI88008.1"/>
    </source>
</evidence>
<dbReference type="InterPro" id="IPR012337">
    <property type="entry name" value="RNaseH-like_sf"/>
</dbReference>
<dbReference type="EMBL" id="PDKT01000002">
    <property type="protein sequence ID" value="PPI88008.1"/>
    <property type="molecule type" value="Genomic_DNA"/>
</dbReference>
<dbReference type="Gene3D" id="3.30.420.10">
    <property type="entry name" value="Ribonuclease H-like superfamily/Ribonuclease H"/>
    <property type="match status" value="1"/>
</dbReference>
<dbReference type="AlphaFoldDB" id="A0A2P5T084"/>
<feature type="domain" description="RNase H type-2" evidence="17">
    <location>
        <begin position="9"/>
        <end position="198"/>
    </location>
</feature>
<keyword evidence="11 14" id="KW-0255">Endonuclease</keyword>
<feature type="binding site" evidence="14 15">
    <location>
        <position position="107"/>
    </location>
    <ligand>
        <name>a divalent metal cation</name>
        <dbReference type="ChEBI" id="CHEBI:60240"/>
    </ligand>
</feature>
<dbReference type="HAMAP" id="MF_00052_B">
    <property type="entry name" value="RNase_HII_B"/>
    <property type="match status" value="1"/>
</dbReference>
<comment type="cofactor">
    <cofactor evidence="2">
        <name>Mg(2+)</name>
        <dbReference type="ChEBI" id="CHEBI:18420"/>
    </cofactor>
</comment>
<evidence type="ECO:0000256" key="15">
    <source>
        <dbReference type="PROSITE-ProRule" id="PRU01319"/>
    </source>
</evidence>
<dbReference type="GO" id="GO:0006298">
    <property type="term" value="P:mismatch repair"/>
    <property type="evidence" value="ECO:0007669"/>
    <property type="project" value="TreeGrafter"/>
</dbReference>
<evidence type="ECO:0000256" key="4">
    <source>
        <dbReference type="ARBA" id="ARBA00004496"/>
    </source>
</evidence>
<evidence type="ECO:0000259" key="17">
    <source>
        <dbReference type="PROSITE" id="PS51975"/>
    </source>
</evidence>
<dbReference type="InterPro" id="IPR022898">
    <property type="entry name" value="RNase_HII"/>
</dbReference>
<feature type="binding site" evidence="14 15">
    <location>
        <position position="16"/>
    </location>
    <ligand>
        <name>a divalent metal cation</name>
        <dbReference type="ChEBI" id="CHEBI:60240"/>
    </ligand>
</feature>
<evidence type="ECO:0000256" key="11">
    <source>
        <dbReference type="ARBA" id="ARBA00022759"/>
    </source>
</evidence>
<dbReference type="RefSeq" id="WP_136131036.1">
    <property type="nucleotide sequence ID" value="NZ_PDKT01000002.1"/>
</dbReference>
<comment type="function">
    <text evidence="3 14 16">Endonuclease that specifically degrades the RNA of RNA-DNA hybrids.</text>
</comment>
<evidence type="ECO:0000256" key="13">
    <source>
        <dbReference type="ARBA" id="ARBA00023211"/>
    </source>
</evidence>
<comment type="caution">
    <text evidence="18">The sequence shown here is derived from an EMBL/GenBank/DDBJ whole genome shotgun (WGS) entry which is preliminary data.</text>
</comment>
<dbReference type="CDD" id="cd07182">
    <property type="entry name" value="RNase_HII_bacteria_HII_like"/>
    <property type="match status" value="1"/>
</dbReference>
<dbReference type="InterPro" id="IPR036397">
    <property type="entry name" value="RNaseH_sf"/>
</dbReference>
<dbReference type="OrthoDB" id="9803420at2"/>
<evidence type="ECO:0000256" key="9">
    <source>
        <dbReference type="ARBA" id="ARBA00022722"/>
    </source>
</evidence>
<name>A0A2P5T084_9GAMM</name>
<evidence type="ECO:0000256" key="10">
    <source>
        <dbReference type="ARBA" id="ARBA00022723"/>
    </source>
</evidence>
<gene>
    <name evidence="14" type="primary">rnhB</name>
    <name evidence="18" type="ORF">CRV12_02225</name>
</gene>
<dbReference type="GO" id="GO:0003723">
    <property type="term" value="F:RNA binding"/>
    <property type="evidence" value="ECO:0007669"/>
    <property type="project" value="UniProtKB-UniRule"/>
</dbReference>
<proteinExistence type="inferred from homology"/>
<keyword evidence="9 14" id="KW-0540">Nuclease</keyword>
<keyword evidence="8 14" id="KW-0963">Cytoplasm</keyword>
<evidence type="ECO:0000313" key="19">
    <source>
        <dbReference type="Proteomes" id="UP000296153"/>
    </source>
</evidence>
<dbReference type="PROSITE" id="PS51975">
    <property type="entry name" value="RNASE_H_2"/>
    <property type="match status" value="1"/>
</dbReference>
<dbReference type="GO" id="GO:0004523">
    <property type="term" value="F:RNA-DNA hybrid ribonuclease activity"/>
    <property type="evidence" value="ECO:0007669"/>
    <property type="project" value="UniProtKB-UniRule"/>
</dbReference>